<evidence type="ECO:0000313" key="6">
    <source>
        <dbReference type="Proteomes" id="UP000198727"/>
    </source>
</evidence>
<evidence type="ECO:0000256" key="2">
    <source>
        <dbReference type="SAM" id="MobiDB-lite"/>
    </source>
</evidence>
<evidence type="ECO:0008006" key="7">
    <source>
        <dbReference type="Google" id="ProtNLM"/>
    </source>
</evidence>
<feature type="domain" description="DUF4139" evidence="3">
    <location>
        <begin position="204"/>
        <end position="502"/>
    </location>
</feature>
<keyword evidence="1" id="KW-0175">Coiled coil</keyword>
<dbReference type="Pfam" id="PF13600">
    <property type="entry name" value="DUF4140"/>
    <property type="match status" value="1"/>
</dbReference>
<feature type="region of interest" description="Disordered" evidence="2">
    <location>
        <begin position="274"/>
        <end position="297"/>
    </location>
</feature>
<keyword evidence="6" id="KW-1185">Reference proteome</keyword>
<accession>A0A1I5XML1</accession>
<feature type="coiled-coil region" evidence="1">
    <location>
        <begin position="151"/>
        <end position="178"/>
    </location>
</feature>
<name>A0A1I5XML1_9PSEU</name>
<dbReference type="STRING" id="587909.SAMN05421810_106161"/>
<protein>
    <recommendedName>
        <fullName evidence="7">Mucoidy inhibitor MuiA family protein</fullName>
    </recommendedName>
</protein>
<dbReference type="RefSeq" id="WP_092531591.1">
    <property type="nucleotide sequence ID" value="NZ_FOWW01000006.1"/>
</dbReference>
<dbReference type="EMBL" id="FOWW01000006">
    <property type="protein sequence ID" value="SFQ33213.1"/>
    <property type="molecule type" value="Genomic_DNA"/>
</dbReference>
<evidence type="ECO:0000313" key="5">
    <source>
        <dbReference type="EMBL" id="SFQ33213.1"/>
    </source>
</evidence>
<dbReference type="Proteomes" id="UP000198727">
    <property type="component" value="Unassembled WGS sequence"/>
</dbReference>
<dbReference type="InterPro" id="IPR025554">
    <property type="entry name" value="DUF4140"/>
</dbReference>
<dbReference type="PANTHER" id="PTHR31005:SF8">
    <property type="entry name" value="DUF4139 DOMAIN-CONTAINING PROTEIN"/>
    <property type="match status" value="1"/>
</dbReference>
<dbReference type="InterPro" id="IPR011935">
    <property type="entry name" value="CHP02231"/>
</dbReference>
<dbReference type="NCBIfam" id="TIGR02231">
    <property type="entry name" value="mucoidy inhibitor MuiA family protein"/>
    <property type="match status" value="1"/>
</dbReference>
<dbReference type="InterPro" id="IPR037291">
    <property type="entry name" value="DUF4139"/>
</dbReference>
<dbReference type="AlphaFoldDB" id="A0A1I5XML1"/>
<evidence type="ECO:0000259" key="3">
    <source>
        <dbReference type="Pfam" id="PF13598"/>
    </source>
</evidence>
<organism evidence="5 6">
    <name type="scientific">Amycolatopsis arida</name>
    <dbReference type="NCBI Taxonomy" id="587909"/>
    <lineage>
        <taxon>Bacteria</taxon>
        <taxon>Bacillati</taxon>
        <taxon>Actinomycetota</taxon>
        <taxon>Actinomycetes</taxon>
        <taxon>Pseudonocardiales</taxon>
        <taxon>Pseudonocardiaceae</taxon>
        <taxon>Amycolatopsis</taxon>
    </lineage>
</organism>
<dbReference type="PANTHER" id="PTHR31005">
    <property type="entry name" value="DUF4139 DOMAIN-CONTAINING PROTEIN"/>
    <property type="match status" value="1"/>
</dbReference>
<evidence type="ECO:0000256" key="1">
    <source>
        <dbReference type="SAM" id="Coils"/>
    </source>
</evidence>
<feature type="domain" description="DUF4140" evidence="4">
    <location>
        <begin position="12"/>
        <end position="108"/>
    </location>
</feature>
<dbReference type="OrthoDB" id="9777444at2"/>
<reference evidence="6" key="1">
    <citation type="submission" date="2016-10" db="EMBL/GenBank/DDBJ databases">
        <authorList>
            <person name="Varghese N."/>
            <person name="Submissions S."/>
        </authorList>
    </citation>
    <scope>NUCLEOTIDE SEQUENCE [LARGE SCALE GENOMIC DNA]</scope>
    <source>
        <strain evidence="6">CGMCC 4.5579</strain>
    </source>
</reference>
<evidence type="ECO:0000259" key="4">
    <source>
        <dbReference type="Pfam" id="PF13600"/>
    </source>
</evidence>
<sequence length="514" mass="55193">MPTVLDAPIVAVTVYPRHARITRRGRARLAGDPRLVLGDLPLGIVPDSVRVAGRGPATVVGVELARQVRAEPADPELAALVERQRTVKRRLAEIGDARTVETTRAELLDALARRAGGALATALARGSAEPDRVAHIGEAVTGQLGATLARQRDLAERHARLTEELDAAARAVRDREAEHGPDRTAVTVELAPERAGHDDPEVELEVSYVVTEAGWESGYDLRLRGERLALIWHGIVHQRTGEDWPECPLTLSTARPAAGVSVPELAPWFLDRARPAPPPQGRGGSSTLAMPAGGGAPEMAVATAEAEHGATVSTYRPTRPVAVPADGRPYRTTIAELALTATLDHVAAPVRDDHAYLRAVVTNGSPHTLRPGRAALFHDTEFVGTTSLPTWAPGAEVELALGIDDRIQVERELVRRTAGRGPLSGARRREVGYRITVANHRPTPATVTVLDQVPVSRDDAVVVRDVHAHPEPDERSDLGELTWRLELAPGADAEIILSFRVDVGKGVELAGWRE</sequence>
<proteinExistence type="predicted"/>
<gene>
    <name evidence="5" type="ORF">SAMN05421810_106161</name>
</gene>
<dbReference type="Pfam" id="PF13598">
    <property type="entry name" value="DUF4139"/>
    <property type="match status" value="1"/>
</dbReference>